<dbReference type="AlphaFoldDB" id="E7MNK8"/>
<evidence type="ECO:0000313" key="1">
    <source>
        <dbReference type="EMBL" id="EFW24346.1"/>
    </source>
</evidence>
<gene>
    <name evidence="1" type="ORF">HMPREF9430_01128</name>
</gene>
<protein>
    <submittedName>
        <fullName evidence="1">Uncharacterized protein</fullName>
    </submittedName>
</protein>
<comment type="caution">
    <text evidence="1">The sequence shown here is derived from an EMBL/GenBank/DDBJ whole genome shotgun (WGS) entry which is preliminary data.</text>
</comment>
<keyword evidence="2" id="KW-1185">Reference proteome</keyword>
<proteinExistence type="predicted"/>
<dbReference type="EMBL" id="AECQ01000025">
    <property type="protein sequence ID" value="EFW24346.1"/>
    <property type="molecule type" value="Genomic_DNA"/>
</dbReference>
<dbReference type="STRING" id="706433.HMPREF9430_01128"/>
<organism evidence="1 2">
    <name type="scientific">Solobacterium moorei F0204</name>
    <dbReference type="NCBI Taxonomy" id="706433"/>
    <lineage>
        <taxon>Bacteria</taxon>
        <taxon>Bacillati</taxon>
        <taxon>Bacillota</taxon>
        <taxon>Erysipelotrichia</taxon>
        <taxon>Erysipelotrichales</taxon>
        <taxon>Erysipelotrichaceae</taxon>
        <taxon>Solobacterium</taxon>
    </lineage>
</organism>
<sequence>MGSDEVLYVVYEIIKNRLEECGVKVISKIGENLYHCYPLFHVV</sequence>
<accession>E7MNK8</accession>
<evidence type="ECO:0000313" key="2">
    <source>
        <dbReference type="Proteomes" id="UP000004097"/>
    </source>
</evidence>
<dbReference type="HOGENOM" id="CLU_3239719_0_0_9"/>
<reference evidence="1 2" key="1">
    <citation type="submission" date="2010-08" db="EMBL/GenBank/DDBJ databases">
        <authorList>
            <person name="Weinstock G."/>
            <person name="Sodergren E."/>
            <person name="Clifton S."/>
            <person name="Fulton L."/>
            <person name="Fulton B."/>
            <person name="Courtney L."/>
            <person name="Fronick C."/>
            <person name="Harrison M."/>
            <person name="Strong C."/>
            <person name="Farmer C."/>
            <person name="Delahaunty K."/>
            <person name="Markovic C."/>
            <person name="Hall O."/>
            <person name="Minx P."/>
            <person name="Tomlinson C."/>
            <person name="Mitreva M."/>
            <person name="Hou S."/>
            <person name="Chen J."/>
            <person name="Wollam A."/>
            <person name="Pepin K.H."/>
            <person name="Johnson M."/>
            <person name="Bhonagiri V."/>
            <person name="Zhang X."/>
            <person name="Suruliraj S."/>
            <person name="Warren W."/>
            <person name="Chinwalla A."/>
            <person name="Mardis E.R."/>
            <person name="Wilson R.K."/>
        </authorList>
    </citation>
    <scope>NUCLEOTIDE SEQUENCE [LARGE SCALE GENOMIC DNA]</scope>
    <source>
        <strain evidence="1 2">F0204</strain>
    </source>
</reference>
<name>E7MNK8_9FIRM</name>
<dbReference type="Proteomes" id="UP000004097">
    <property type="component" value="Unassembled WGS sequence"/>
</dbReference>